<dbReference type="Pfam" id="PF09957">
    <property type="entry name" value="VapB_antitoxin"/>
    <property type="match status" value="1"/>
</dbReference>
<dbReference type="RefSeq" id="WP_127123209.1">
    <property type="nucleotide sequence ID" value="NZ_BHXQ01000005.1"/>
</dbReference>
<proteinExistence type="predicted"/>
<dbReference type="Proteomes" id="UP000288227">
    <property type="component" value="Unassembled WGS sequence"/>
</dbReference>
<evidence type="ECO:0000313" key="2">
    <source>
        <dbReference type="Proteomes" id="UP000288227"/>
    </source>
</evidence>
<organism evidence="1 2">
    <name type="scientific">Chryseotalea sanaruensis</name>
    <dbReference type="NCBI Taxonomy" id="2482724"/>
    <lineage>
        <taxon>Bacteria</taxon>
        <taxon>Pseudomonadati</taxon>
        <taxon>Bacteroidota</taxon>
        <taxon>Cytophagia</taxon>
        <taxon>Cytophagales</taxon>
        <taxon>Chryseotaleaceae</taxon>
        <taxon>Chryseotalea</taxon>
    </lineage>
</organism>
<dbReference type="OrthoDB" id="9805830at2"/>
<accession>A0A401UCF2</accession>
<protein>
    <submittedName>
        <fullName evidence="1">Antitoxin VapB</fullName>
    </submittedName>
</protein>
<comment type="caution">
    <text evidence="1">The sequence shown here is derived from an EMBL/GenBank/DDBJ whole genome shotgun (WGS) entry which is preliminary data.</text>
</comment>
<dbReference type="AlphaFoldDB" id="A0A401UCF2"/>
<keyword evidence="2" id="KW-1185">Reference proteome</keyword>
<sequence>MRTNIDIDDDLLADVMERSEAKTKKEAVEMALQLFRRMLAQRDLLELRGKVKWDGDLDELSGANTK</sequence>
<reference evidence="1 2" key="1">
    <citation type="submission" date="2018-11" db="EMBL/GenBank/DDBJ databases">
        <title>Chryseotalea sanarue gen. nov., sp., nov., a member of the family Cytophagaceae, isolated from a brackish lake in Hamamatsu Japan.</title>
        <authorList>
            <person name="Maejima Y."/>
            <person name="Iino T."/>
            <person name="Muraguchi Y."/>
            <person name="Fukuda K."/>
            <person name="Ohkuma M."/>
            <person name="Moriuchi R."/>
            <person name="Dohra H."/>
            <person name="Kimbara K."/>
            <person name="Shintani M."/>
        </authorList>
    </citation>
    <scope>NUCLEOTIDE SEQUENCE [LARGE SCALE GENOMIC DNA]</scope>
    <source>
        <strain evidence="1 2">Ys</strain>
    </source>
</reference>
<dbReference type="EMBL" id="BHXQ01000005">
    <property type="protein sequence ID" value="GCC52552.1"/>
    <property type="molecule type" value="Genomic_DNA"/>
</dbReference>
<gene>
    <name evidence="1" type="ORF">SanaruYs_27890</name>
</gene>
<dbReference type="InterPro" id="IPR019239">
    <property type="entry name" value="VapB_antitoxin"/>
</dbReference>
<name>A0A401UCF2_9BACT</name>
<evidence type="ECO:0000313" key="1">
    <source>
        <dbReference type="EMBL" id="GCC52552.1"/>
    </source>
</evidence>